<dbReference type="SMART" id="SM00826">
    <property type="entry name" value="PKS_DH"/>
    <property type="match status" value="1"/>
</dbReference>
<dbReference type="Gene3D" id="3.10.129.110">
    <property type="entry name" value="Polyketide synthase dehydratase"/>
    <property type="match status" value="1"/>
</dbReference>
<dbReference type="Pfam" id="PF14765">
    <property type="entry name" value="PS-DH"/>
    <property type="match status" value="1"/>
</dbReference>
<accession>A0AAI8V9H8</accession>
<keyword evidence="7" id="KW-1185">Reference proteome</keyword>
<dbReference type="InterPro" id="IPR049551">
    <property type="entry name" value="PKS_DH_C"/>
</dbReference>
<feature type="active site" description="Proton acceptor; for dehydratase activity" evidence="4">
    <location>
        <position position="451"/>
    </location>
</feature>
<evidence type="ECO:0000256" key="4">
    <source>
        <dbReference type="PROSITE-ProRule" id="PRU01363"/>
    </source>
</evidence>
<dbReference type="InterPro" id="IPR049552">
    <property type="entry name" value="PKS_DH_N"/>
</dbReference>
<dbReference type="EMBL" id="CAUWAG010000003">
    <property type="protein sequence ID" value="CAJ2500889.1"/>
    <property type="molecule type" value="Genomic_DNA"/>
</dbReference>
<evidence type="ECO:0000313" key="7">
    <source>
        <dbReference type="Proteomes" id="UP001295740"/>
    </source>
</evidence>
<dbReference type="InterPro" id="IPR042104">
    <property type="entry name" value="PKS_dehydratase_sf"/>
</dbReference>
<protein>
    <submittedName>
        <fullName evidence="6">Uu.00g037420.m01.CDS01</fullName>
    </submittedName>
</protein>
<dbReference type="GO" id="GO:0004312">
    <property type="term" value="F:fatty acid synthase activity"/>
    <property type="evidence" value="ECO:0007669"/>
    <property type="project" value="TreeGrafter"/>
</dbReference>
<dbReference type="GO" id="GO:0006633">
    <property type="term" value="P:fatty acid biosynthetic process"/>
    <property type="evidence" value="ECO:0007669"/>
    <property type="project" value="TreeGrafter"/>
</dbReference>
<feature type="domain" description="PKS/mFAS DH" evidence="5">
    <location>
        <begin position="419"/>
        <end position="716"/>
    </location>
</feature>
<feature type="region of interest" description="N-terminal hotdog fold" evidence="4">
    <location>
        <begin position="419"/>
        <end position="550"/>
    </location>
</feature>
<reference evidence="6" key="1">
    <citation type="submission" date="2023-10" db="EMBL/GenBank/DDBJ databases">
        <authorList>
            <person name="Hackl T."/>
        </authorList>
    </citation>
    <scope>NUCLEOTIDE SEQUENCE</scope>
</reference>
<keyword evidence="1" id="KW-0596">Phosphopantetheine</keyword>
<dbReference type="InterPro" id="IPR016036">
    <property type="entry name" value="Malonyl_transacylase_ACP-bd"/>
</dbReference>
<dbReference type="SUPFAM" id="SSF52151">
    <property type="entry name" value="FabD/lysophospholipase-like"/>
    <property type="match status" value="1"/>
</dbReference>
<dbReference type="InterPro" id="IPR016035">
    <property type="entry name" value="Acyl_Trfase/lysoPLipase"/>
</dbReference>
<keyword evidence="3" id="KW-0511">Multifunctional enzyme</keyword>
<organism evidence="6 7">
    <name type="scientific">Anthostomella pinea</name>
    <dbReference type="NCBI Taxonomy" id="933095"/>
    <lineage>
        <taxon>Eukaryota</taxon>
        <taxon>Fungi</taxon>
        <taxon>Dikarya</taxon>
        <taxon>Ascomycota</taxon>
        <taxon>Pezizomycotina</taxon>
        <taxon>Sordariomycetes</taxon>
        <taxon>Xylariomycetidae</taxon>
        <taxon>Xylariales</taxon>
        <taxon>Xylariaceae</taxon>
        <taxon>Anthostomella</taxon>
    </lineage>
</organism>
<name>A0AAI8V9H8_9PEZI</name>
<dbReference type="InterPro" id="IPR049900">
    <property type="entry name" value="PKS_mFAS_DH"/>
</dbReference>
<dbReference type="InterPro" id="IPR050091">
    <property type="entry name" value="PKS_NRPS_Biosynth_Enz"/>
</dbReference>
<dbReference type="PROSITE" id="PS52019">
    <property type="entry name" value="PKS_MFAS_DH"/>
    <property type="match status" value="1"/>
</dbReference>
<comment type="caution">
    <text evidence="6">The sequence shown here is derived from an EMBL/GenBank/DDBJ whole genome shotgun (WGS) entry which is preliminary data.</text>
</comment>
<dbReference type="Pfam" id="PF00698">
    <property type="entry name" value="Acyl_transf_1"/>
    <property type="match status" value="1"/>
</dbReference>
<proteinExistence type="predicted"/>
<dbReference type="Pfam" id="PF21089">
    <property type="entry name" value="PKS_DH_N"/>
    <property type="match status" value="1"/>
</dbReference>
<evidence type="ECO:0000256" key="1">
    <source>
        <dbReference type="ARBA" id="ARBA00022450"/>
    </source>
</evidence>
<dbReference type="InterPro" id="IPR020807">
    <property type="entry name" value="PKS_DH"/>
</dbReference>
<dbReference type="Gene3D" id="3.40.366.10">
    <property type="entry name" value="Malonyl-Coenzyme A Acyl Carrier Protein, domain 2"/>
    <property type="match status" value="1"/>
</dbReference>
<feature type="region of interest" description="C-terminal hotdog fold" evidence="4">
    <location>
        <begin position="574"/>
        <end position="716"/>
    </location>
</feature>
<evidence type="ECO:0000256" key="3">
    <source>
        <dbReference type="ARBA" id="ARBA00023268"/>
    </source>
</evidence>
<dbReference type="InterPro" id="IPR014043">
    <property type="entry name" value="Acyl_transferase_dom"/>
</dbReference>
<sequence length="884" mass="98842">MDAGRDFNAVGYGEHSHKVGMAFVFTGQGAQYRHMAMELMGHAGFEASIKLFDQAIAALGATWSVADKLSAEGYTEIDDPEFSHPMTTALQIALYELVQDTNLSPTVVVGHSSGEIAAAYAAGALSFHSACKVSYFRGKCASALKKSTKTAGAMMSVDLSEDETRDFICKHPQYEGGIHLGCVNSPYNVTLSGDEGEIDSIQSRLDAVGIRTRKLNTGVAYHSQHMNAVSTQYRDSIGNLERGAKLGRQPYMVSSVTGKLVQNLDKVCVPDYWVTNMVSPVAFSKAMLHIFHTMCKKLPRKLGGLKVDCIQDIIEIGPHAALRRPITECIRHSMPSSGLRYHTVLERGSDATRTTLRLFGEAFALGYDVDVPTIINMREPLGKPHLPVELPPYPFNHTRQYWHESAVSRHSRLRKAPKHELLGTPVPDWYPLQPRWRKFFDLTETPWVDHHTVNGRTIYPATGMVAMAIEGSTQTADPHRRTSQYLIRDAVFPAPITVGEQGVSEVQLHMRPHPQSDNSSSSFDYSIISISHGQWMTNCHGTIEVNYEREASPAEHSQSLYYREQYQEALRACNQKVPTRDMYENFEANGLGYGDAFLVIDDLAWDGAHRAVGKLHCFKWAPEHSQHGRQQHVAHPTTMDGAGQLIWCMGGSLGVSYPETTHLLAACTTSLKGLRGTDSTIYALDPGGDLKLIMSHLETTSIEGNEVQSVDNAPRQISYRMSYQPDLDLMTGHQQTALIDVSLQCDAEPVAFYADLELANLYFVSMALNAQETERTPAANMKPHIARYVSWLRRQLDKYRTGELRHRQPDWVARIEDTSAMEELIHRIDTTNDEGQLFVRIGRHLGPIIQGQTDPLELMFRYGHSERFYQSACDKIMERIQLEK</sequence>
<dbReference type="Proteomes" id="UP001295740">
    <property type="component" value="Unassembled WGS sequence"/>
</dbReference>
<feature type="active site" description="Proton donor; for dehydratase activity" evidence="4">
    <location>
        <position position="640"/>
    </location>
</feature>
<evidence type="ECO:0000313" key="6">
    <source>
        <dbReference type="EMBL" id="CAJ2500889.1"/>
    </source>
</evidence>
<dbReference type="SUPFAM" id="SSF55048">
    <property type="entry name" value="Probable ACP-binding domain of malonyl-CoA ACP transacylase"/>
    <property type="match status" value="1"/>
</dbReference>
<keyword evidence="2" id="KW-0597">Phosphoprotein</keyword>
<evidence type="ECO:0000256" key="2">
    <source>
        <dbReference type="ARBA" id="ARBA00022553"/>
    </source>
</evidence>
<dbReference type="PANTHER" id="PTHR43775:SF29">
    <property type="entry name" value="ASPERFURANONE POLYKETIDE SYNTHASE AFOG-RELATED"/>
    <property type="match status" value="1"/>
</dbReference>
<dbReference type="AlphaFoldDB" id="A0AAI8V9H8"/>
<dbReference type="GO" id="GO:0044550">
    <property type="term" value="P:secondary metabolite biosynthetic process"/>
    <property type="evidence" value="ECO:0007669"/>
    <property type="project" value="UniProtKB-ARBA"/>
</dbReference>
<dbReference type="InterPro" id="IPR001227">
    <property type="entry name" value="Ac_transferase_dom_sf"/>
</dbReference>
<dbReference type="PANTHER" id="PTHR43775">
    <property type="entry name" value="FATTY ACID SYNTHASE"/>
    <property type="match status" value="1"/>
</dbReference>
<dbReference type="SMART" id="SM00827">
    <property type="entry name" value="PKS_AT"/>
    <property type="match status" value="1"/>
</dbReference>
<evidence type="ECO:0000259" key="5">
    <source>
        <dbReference type="PROSITE" id="PS52019"/>
    </source>
</evidence>
<gene>
    <name evidence="6" type="ORF">KHLLAP_LOCUS1357</name>
</gene>